<gene>
    <name evidence="1" type="ORF">HMPREF1535_01953</name>
</gene>
<comment type="caution">
    <text evidence="1">The sequence shown here is derived from an EMBL/GenBank/DDBJ whole genome shotgun (WGS) entry which is preliminary data.</text>
</comment>
<organism evidence="1 2">
    <name type="scientific">Parabacteroides goldsteinii DSM 19448 = WAL 12034</name>
    <dbReference type="NCBI Taxonomy" id="927665"/>
    <lineage>
        <taxon>Bacteria</taxon>
        <taxon>Pseudomonadati</taxon>
        <taxon>Bacteroidota</taxon>
        <taxon>Bacteroidia</taxon>
        <taxon>Bacteroidales</taxon>
        <taxon>Tannerellaceae</taxon>
        <taxon>Parabacteroides</taxon>
    </lineage>
</organism>
<evidence type="ECO:0000313" key="1">
    <source>
        <dbReference type="EMBL" id="KKB55980.1"/>
    </source>
</evidence>
<dbReference type="STRING" id="927665.HMPREF1535_01953"/>
<proteinExistence type="predicted"/>
<dbReference type="HOGENOM" id="CLU_122734_5_0_10"/>
<dbReference type="Pfam" id="PF05973">
    <property type="entry name" value="Gp49"/>
    <property type="match status" value="1"/>
</dbReference>
<accession>A0A0F5JEM6</accession>
<evidence type="ECO:0008006" key="3">
    <source>
        <dbReference type="Google" id="ProtNLM"/>
    </source>
</evidence>
<dbReference type="EMBL" id="AQHV01000011">
    <property type="protein sequence ID" value="KKB55980.1"/>
    <property type="molecule type" value="Genomic_DNA"/>
</dbReference>
<dbReference type="RefSeq" id="WP_009860188.1">
    <property type="nucleotide sequence ID" value="NZ_KQ033912.1"/>
</dbReference>
<name>A0A0F5JEM6_9BACT</name>
<dbReference type="Proteomes" id="UP000033047">
    <property type="component" value="Unassembled WGS sequence"/>
</dbReference>
<sequence length="121" mass="14460">MKATSKKDNDIRELYFSDEFVKFYDMLQDKVKAKFEHTMDVIRTEYVLSTKFVKHLENTDLYEMRVSVSTNEYRTILFAVDDDNIILSKKILLLNGFLKKSTKDYNKQIKIAERILKDFEL</sequence>
<dbReference type="InterPro" id="IPR009241">
    <property type="entry name" value="HigB-like"/>
</dbReference>
<reference evidence="1 2" key="1">
    <citation type="submission" date="2013-04" db="EMBL/GenBank/DDBJ databases">
        <title>The Genome Sequence of Parabacteroides goldsteinii DSM 19448.</title>
        <authorList>
            <consortium name="The Broad Institute Genomics Platform"/>
            <person name="Earl A."/>
            <person name="Ward D."/>
            <person name="Feldgarden M."/>
            <person name="Gevers D."/>
            <person name="Martens E."/>
            <person name="Sakamoto M."/>
            <person name="Benno Y."/>
            <person name="Song Y."/>
            <person name="Liu C."/>
            <person name="Lee J."/>
            <person name="Bolanos M."/>
            <person name="Vaisanen M.L."/>
            <person name="Finegold S.M."/>
            <person name="Walker B."/>
            <person name="Young S."/>
            <person name="Zeng Q."/>
            <person name="Gargeya S."/>
            <person name="Fitzgerald M."/>
            <person name="Haas B."/>
            <person name="Abouelleil A."/>
            <person name="Allen A.W."/>
            <person name="Alvarado L."/>
            <person name="Arachchi H.M."/>
            <person name="Berlin A.M."/>
            <person name="Chapman S.B."/>
            <person name="Gainer-Dewar J."/>
            <person name="Goldberg J."/>
            <person name="Griggs A."/>
            <person name="Gujja S."/>
            <person name="Hansen M."/>
            <person name="Howarth C."/>
            <person name="Imamovic A."/>
            <person name="Ireland A."/>
            <person name="Larimer J."/>
            <person name="McCowan C."/>
            <person name="Murphy C."/>
            <person name="Pearson M."/>
            <person name="Poon T.W."/>
            <person name="Priest M."/>
            <person name="Roberts A."/>
            <person name="Saif S."/>
            <person name="Shea T."/>
            <person name="Sisk P."/>
            <person name="Sykes S."/>
            <person name="Wortman J."/>
            <person name="Nusbaum C."/>
            <person name="Birren B."/>
        </authorList>
    </citation>
    <scope>NUCLEOTIDE SEQUENCE [LARGE SCALE GENOMIC DNA]</scope>
    <source>
        <strain evidence="1 2">DSM 19448</strain>
    </source>
</reference>
<protein>
    <recommendedName>
        <fullName evidence="3">Addiction module toxin RelE</fullName>
    </recommendedName>
</protein>
<evidence type="ECO:0000313" key="2">
    <source>
        <dbReference type="Proteomes" id="UP000033047"/>
    </source>
</evidence>
<dbReference type="AlphaFoldDB" id="A0A0F5JEM6"/>
<dbReference type="PATRIC" id="fig|927665.4.peg.2003"/>